<keyword evidence="2" id="KW-0614">Plasmid</keyword>
<reference evidence="2 3" key="1">
    <citation type="submission" date="2019-07" db="EMBL/GenBank/DDBJ databases">
        <title>Gastrointestinal microbiota of Peromyscus leucopus, the white-footed mouse.</title>
        <authorList>
            <person name="Milovic A."/>
            <person name="Bassam K."/>
            <person name="Barbour A.G."/>
        </authorList>
    </citation>
    <scope>NUCLEOTIDE SEQUENCE [LARGE SCALE GENOMIC DNA]</scope>
    <source>
        <strain evidence="2 3">LL7</strain>
        <plasmid evidence="2 3">unnamed</plasmid>
    </source>
</reference>
<organism evidence="2 3">
    <name type="scientific">Limosilactobacillus reuteri</name>
    <name type="common">Lactobacillus reuteri</name>
    <dbReference type="NCBI Taxonomy" id="1598"/>
    <lineage>
        <taxon>Bacteria</taxon>
        <taxon>Bacillati</taxon>
        <taxon>Bacillota</taxon>
        <taxon>Bacilli</taxon>
        <taxon>Lactobacillales</taxon>
        <taxon>Lactobacillaceae</taxon>
        <taxon>Limosilactobacillus</taxon>
    </lineage>
</organism>
<evidence type="ECO:0000313" key="3">
    <source>
        <dbReference type="Proteomes" id="UP000316394"/>
    </source>
</evidence>
<feature type="compositionally biased region" description="Polar residues" evidence="1">
    <location>
        <begin position="34"/>
        <end position="50"/>
    </location>
</feature>
<proteinExistence type="predicted"/>
<protein>
    <submittedName>
        <fullName evidence="2">Uncharacterized protein</fullName>
    </submittedName>
</protein>
<dbReference type="RefSeq" id="WP_144228015.1">
    <property type="nucleotide sequence ID" value="NZ_CP041677.1"/>
</dbReference>
<feature type="compositionally biased region" description="Basic and acidic residues" evidence="1">
    <location>
        <begin position="53"/>
        <end position="63"/>
    </location>
</feature>
<sequence length="192" mass="21723">MTMIAFLIVIISLGCAGYFYYRMRMAQKKEAQVEANQRRSNPKLTEQDISSLYHHEPRYDPLKIQKPKQTKANVEKKDKTKRSQKGVDKEKSKSTNKIEKPIFHADVQSDPSKDTLVTVDEGEIKKAAELGDQRELGEVKETSTELKDDATKSNDSRAKLAVNGKPSKSSDNTKSDNDGWDELLQSADDLFK</sequence>
<feature type="region of interest" description="Disordered" evidence="1">
    <location>
        <begin position="33"/>
        <end position="192"/>
    </location>
</feature>
<evidence type="ECO:0000256" key="1">
    <source>
        <dbReference type="SAM" id="MobiDB-lite"/>
    </source>
</evidence>
<accession>A0A517D8H6</accession>
<gene>
    <name evidence="2" type="ORF">FOD75_11260</name>
</gene>
<name>A0A517D8H6_LIMRT</name>
<dbReference type="Proteomes" id="UP000316394">
    <property type="component" value="Plasmid unnamed"/>
</dbReference>
<evidence type="ECO:0000313" key="2">
    <source>
        <dbReference type="EMBL" id="QDR73663.1"/>
    </source>
</evidence>
<feature type="compositionally biased region" description="Basic and acidic residues" evidence="1">
    <location>
        <begin position="122"/>
        <end position="158"/>
    </location>
</feature>
<dbReference type="AlphaFoldDB" id="A0A517D8H6"/>
<feature type="compositionally biased region" description="Basic and acidic residues" evidence="1">
    <location>
        <begin position="85"/>
        <end position="103"/>
    </location>
</feature>
<dbReference type="EMBL" id="CP041677">
    <property type="protein sequence ID" value="QDR73663.1"/>
    <property type="molecule type" value="Genomic_DNA"/>
</dbReference>
<geneLocation type="plasmid" evidence="2 3">
    <name>unnamed</name>
</geneLocation>